<feature type="domain" description="Beta-xylosidase C-terminal Concanavalin A-like" evidence="5">
    <location>
        <begin position="371"/>
        <end position="548"/>
    </location>
</feature>
<dbReference type="InterPro" id="IPR013320">
    <property type="entry name" value="ConA-like_dom_sf"/>
</dbReference>
<dbReference type="Proteomes" id="UP001642406">
    <property type="component" value="Unassembled WGS sequence"/>
</dbReference>
<dbReference type="Pfam" id="PF17851">
    <property type="entry name" value="GH43_C2"/>
    <property type="match status" value="1"/>
</dbReference>
<dbReference type="InterPro" id="IPR023296">
    <property type="entry name" value="Glyco_hydro_beta-prop_sf"/>
</dbReference>
<reference evidence="6 7" key="1">
    <citation type="submission" date="2024-01" db="EMBL/GenBank/DDBJ databases">
        <authorList>
            <person name="Allen C."/>
            <person name="Tagirdzhanova G."/>
        </authorList>
    </citation>
    <scope>NUCLEOTIDE SEQUENCE [LARGE SCALE GENOMIC DNA]</scope>
</reference>
<evidence type="ECO:0000256" key="3">
    <source>
        <dbReference type="ARBA" id="ARBA00023295"/>
    </source>
</evidence>
<organism evidence="6 7">
    <name type="scientific">Sporothrix bragantina</name>
    <dbReference type="NCBI Taxonomy" id="671064"/>
    <lineage>
        <taxon>Eukaryota</taxon>
        <taxon>Fungi</taxon>
        <taxon>Dikarya</taxon>
        <taxon>Ascomycota</taxon>
        <taxon>Pezizomycotina</taxon>
        <taxon>Sordariomycetes</taxon>
        <taxon>Sordariomycetidae</taxon>
        <taxon>Ophiostomatales</taxon>
        <taxon>Ophiostomataceae</taxon>
        <taxon>Sporothrix</taxon>
    </lineage>
</organism>
<proteinExistence type="inferred from homology"/>
<dbReference type="Gene3D" id="2.115.10.20">
    <property type="entry name" value="Glycosyl hydrolase domain, family 43"/>
    <property type="match status" value="1"/>
</dbReference>
<dbReference type="PANTHER" id="PTHR42812:SF12">
    <property type="entry name" value="BETA-XYLOSIDASE-RELATED"/>
    <property type="match status" value="1"/>
</dbReference>
<dbReference type="InterPro" id="IPR041542">
    <property type="entry name" value="GH43_C2"/>
</dbReference>
<sequence>MAKIVKIVKLVKIIKVQTAMAVYRNPVLSGFYPDPSCIRVGDTFYLINSSFQFFPGLPIHASTNLVDWALVGHAICRPSQLDLSLATTRVNNAARREYFTAGLYAPTIRYHAGTFYIVCTNMVGVAEDPSAALTPHNFLITCKDLHDAASYSDPVYFDFHGIDPSLLFDDDGRVYLQGSYIIDYRKHPATVIRQAEFDPQTGRLLSEFVDIWTGTGGKVPEGPHLYKTNGMYWLLIAEGGTHAGHCVTMARSASPWGPYEPCKDNPLVAGRAGHTVQCVGHAELVEDGAGHWWALLLARREHGDAFSLGRETYLVPATWTAGEFPALDSVELLQQVATATGTGRGRIGGQPNSADARAAAHVVTLSSPHTVFLRTPALDRYVQRDADTMVLHFTAAALGCGEGSPVFLGERQTALNSTAQVTLDLTGLPDGSHSGLSLYKDTYRHVSLDVDGRHKRLSLASQHPGQPFAYLHPVSLSRATSVRLTVSSTALCYTFAYSTHDGDRWAEDVVLGSVPSSAVSGDDFTGPVYGIYAAEATSGAATFTAFSVTGSDG</sequence>
<keyword evidence="2 4" id="KW-0378">Hydrolase</keyword>
<accession>A0ABP0CXX0</accession>
<gene>
    <name evidence="6" type="ORF">SBRCBS47491_009825</name>
</gene>
<comment type="caution">
    <text evidence="6">The sequence shown here is derived from an EMBL/GenBank/DDBJ whole genome shotgun (WGS) entry which is preliminary data.</text>
</comment>
<evidence type="ECO:0000256" key="4">
    <source>
        <dbReference type="RuleBase" id="RU361187"/>
    </source>
</evidence>
<dbReference type="SUPFAM" id="SSF49899">
    <property type="entry name" value="Concanavalin A-like lectins/glucanases"/>
    <property type="match status" value="1"/>
</dbReference>
<dbReference type="Gene3D" id="2.60.120.200">
    <property type="match status" value="1"/>
</dbReference>
<dbReference type="CDD" id="cd18617">
    <property type="entry name" value="GH43_XynB-like"/>
    <property type="match status" value="1"/>
</dbReference>
<dbReference type="EMBL" id="CAWUHC010000172">
    <property type="protein sequence ID" value="CAK7236992.1"/>
    <property type="molecule type" value="Genomic_DNA"/>
</dbReference>
<dbReference type="SUPFAM" id="SSF75005">
    <property type="entry name" value="Arabinanase/levansucrase/invertase"/>
    <property type="match status" value="1"/>
</dbReference>
<dbReference type="Pfam" id="PF04616">
    <property type="entry name" value="Glyco_hydro_43"/>
    <property type="match status" value="1"/>
</dbReference>
<protein>
    <recommendedName>
        <fullName evidence="5">Beta-xylosidase C-terminal Concanavalin A-like domain-containing protein</fullName>
    </recommendedName>
</protein>
<evidence type="ECO:0000256" key="2">
    <source>
        <dbReference type="ARBA" id="ARBA00022801"/>
    </source>
</evidence>
<keyword evidence="7" id="KW-1185">Reference proteome</keyword>
<keyword evidence="3 4" id="KW-0326">Glycosidase</keyword>
<evidence type="ECO:0000313" key="6">
    <source>
        <dbReference type="EMBL" id="CAK7236992.1"/>
    </source>
</evidence>
<evidence type="ECO:0000256" key="1">
    <source>
        <dbReference type="ARBA" id="ARBA00009865"/>
    </source>
</evidence>
<comment type="similarity">
    <text evidence="1 4">Belongs to the glycosyl hydrolase 43 family.</text>
</comment>
<dbReference type="InterPro" id="IPR006710">
    <property type="entry name" value="Glyco_hydro_43"/>
</dbReference>
<dbReference type="PANTHER" id="PTHR42812">
    <property type="entry name" value="BETA-XYLOSIDASE"/>
    <property type="match status" value="1"/>
</dbReference>
<dbReference type="InterPro" id="IPR051795">
    <property type="entry name" value="Glycosyl_Hydrlase_43"/>
</dbReference>
<evidence type="ECO:0000313" key="7">
    <source>
        <dbReference type="Proteomes" id="UP001642406"/>
    </source>
</evidence>
<evidence type="ECO:0000259" key="5">
    <source>
        <dbReference type="Pfam" id="PF17851"/>
    </source>
</evidence>
<name>A0ABP0CXX0_9PEZI</name>